<evidence type="ECO:0000313" key="1">
    <source>
        <dbReference type="EMBL" id="MBU9729049.1"/>
    </source>
</evidence>
<proteinExistence type="predicted"/>
<comment type="caution">
    <text evidence="1">The sequence shown here is derived from an EMBL/GenBank/DDBJ whole genome shotgun (WGS) entry which is preliminary data.</text>
</comment>
<evidence type="ECO:0000313" key="2">
    <source>
        <dbReference type="Proteomes" id="UP001314681"/>
    </source>
</evidence>
<reference evidence="1 2" key="1">
    <citation type="submission" date="2021-06" db="EMBL/GenBank/DDBJ databases">
        <title>Description of novel taxa of the family Lachnospiraceae.</title>
        <authorList>
            <person name="Chaplin A.V."/>
            <person name="Sokolova S.R."/>
            <person name="Pikina A.P."/>
            <person name="Korzhanova M."/>
            <person name="Belova V."/>
            <person name="Korostin D."/>
            <person name="Efimov B.A."/>
        </authorList>
    </citation>
    <scope>NUCLEOTIDE SEQUENCE [LARGE SCALE GENOMIC DNA]</scope>
    <source>
        <strain evidence="1 2">ASD4241</strain>
    </source>
</reference>
<gene>
    <name evidence="1" type="ORF">KTH90_23955</name>
</gene>
<dbReference type="RefSeq" id="WP_158355549.1">
    <property type="nucleotide sequence ID" value="NZ_JAHQCX010000028.1"/>
</dbReference>
<organism evidence="1 2">
    <name type="scientific">Diplocloster modestus</name>
    <dbReference type="NCBI Taxonomy" id="2850322"/>
    <lineage>
        <taxon>Bacteria</taxon>
        <taxon>Bacillati</taxon>
        <taxon>Bacillota</taxon>
        <taxon>Clostridia</taxon>
        <taxon>Lachnospirales</taxon>
        <taxon>Lachnospiraceae</taxon>
        <taxon>Diplocloster</taxon>
    </lineage>
</organism>
<name>A0ABS6KEW2_9FIRM</name>
<sequence>MEKIIFTMEDTKENVEFFIMEQTRVSGVDYLLVTDTEDEEEDGTCYILKDLSASEDAEALYEIVDDDEELTYVSRIFEELLEDVTIER</sequence>
<dbReference type="Pfam" id="PF06949">
    <property type="entry name" value="DUF1292"/>
    <property type="match status" value="1"/>
</dbReference>
<dbReference type="EMBL" id="JAHQCX010000028">
    <property type="protein sequence ID" value="MBU9729049.1"/>
    <property type="molecule type" value="Genomic_DNA"/>
</dbReference>
<accession>A0ABS6KEW2</accession>
<protein>
    <submittedName>
        <fullName evidence="1">DUF1292 domain-containing protein</fullName>
    </submittedName>
</protein>
<dbReference type="InterPro" id="IPR009711">
    <property type="entry name" value="UPF0473"/>
</dbReference>
<dbReference type="Proteomes" id="UP001314681">
    <property type="component" value="Unassembled WGS sequence"/>
</dbReference>
<keyword evidence="2" id="KW-1185">Reference proteome</keyword>